<comment type="caution">
    <text evidence="2">The sequence shown here is derived from an EMBL/GenBank/DDBJ whole genome shotgun (WGS) entry which is preliminary data.</text>
</comment>
<evidence type="ECO:0008006" key="4">
    <source>
        <dbReference type="Google" id="ProtNLM"/>
    </source>
</evidence>
<reference evidence="2 3" key="1">
    <citation type="journal article" date="2019" name="Fungal Biol. Biotechnol.">
        <title>Draft genome sequence of fastidious pathogen Ceratobasidium theobromae, which causes vascular-streak dieback in Theobroma cacao.</title>
        <authorList>
            <person name="Ali S.S."/>
            <person name="Asman A."/>
            <person name="Shao J."/>
            <person name="Firmansyah A.P."/>
            <person name="Susilo A.W."/>
            <person name="Rosmana A."/>
            <person name="McMahon P."/>
            <person name="Junaid M."/>
            <person name="Guest D."/>
            <person name="Kheng T.Y."/>
            <person name="Meinhardt L.W."/>
            <person name="Bailey B.A."/>
        </authorList>
    </citation>
    <scope>NUCLEOTIDE SEQUENCE [LARGE SCALE GENOMIC DNA]</scope>
    <source>
        <strain evidence="2 3">CT2</strain>
    </source>
</reference>
<dbReference type="EMBL" id="SSOP01000422">
    <property type="protein sequence ID" value="KAB5588557.1"/>
    <property type="molecule type" value="Genomic_DNA"/>
</dbReference>
<evidence type="ECO:0000256" key="1">
    <source>
        <dbReference type="SAM" id="Phobius"/>
    </source>
</evidence>
<accession>A0A5N5QAZ4</accession>
<gene>
    <name evidence="2" type="ORF">CTheo_7999</name>
</gene>
<feature type="transmembrane region" description="Helical" evidence="1">
    <location>
        <begin position="49"/>
        <end position="69"/>
    </location>
</feature>
<dbReference type="Proteomes" id="UP000383932">
    <property type="component" value="Unassembled WGS sequence"/>
</dbReference>
<feature type="transmembrane region" description="Helical" evidence="1">
    <location>
        <begin position="21"/>
        <end position="43"/>
    </location>
</feature>
<keyword evidence="1" id="KW-1133">Transmembrane helix</keyword>
<keyword evidence="3" id="KW-1185">Reference proteome</keyword>
<dbReference type="AlphaFoldDB" id="A0A5N5QAZ4"/>
<sequence>MAATNAPKRTVFPDSPAGRHLAKLFIASSVISIVSVALSLIIFGNSSLFIIPAAFGLTVIHHITIRCLLARKSTSPGEIPANSPADSRFNCLRHGANFYVLLFFALVWLAGGILSIVINALNFGWTDNTYITALDLVSACLAVVESGILIAMAVFCRNLRGEASVELSEGTSTTNLAFG</sequence>
<proteinExistence type="predicted"/>
<keyword evidence="1" id="KW-0472">Membrane</keyword>
<protein>
    <recommendedName>
        <fullName evidence="4">Transmembrane protein</fullName>
    </recommendedName>
</protein>
<feature type="transmembrane region" description="Helical" evidence="1">
    <location>
        <begin position="98"/>
        <end position="118"/>
    </location>
</feature>
<feature type="transmembrane region" description="Helical" evidence="1">
    <location>
        <begin position="130"/>
        <end position="155"/>
    </location>
</feature>
<keyword evidence="1" id="KW-0812">Transmembrane</keyword>
<evidence type="ECO:0000313" key="2">
    <source>
        <dbReference type="EMBL" id="KAB5588557.1"/>
    </source>
</evidence>
<dbReference type="OrthoDB" id="3255586at2759"/>
<name>A0A5N5QAZ4_9AGAM</name>
<evidence type="ECO:0000313" key="3">
    <source>
        <dbReference type="Proteomes" id="UP000383932"/>
    </source>
</evidence>
<organism evidence="2 3">
    <name type="scientific">Ceratobasidium theobromae</name>
    <dbReference type="NCBI Taxonomy" id="1582974"/>
    <lineage>
        <taxon>Eukaryota</taxon>
        <taxon>Fungi</taxon>
        <taxon>Dikarya</taxon>
        <taxon>Basidiomycota</taxon>
        <taxon>Agaricomycotina</taxon>
        <taxon>Agaricomycetes</taxon>
        <taxon>Cantharellales</taxon>
        <taxon>Ceratobasidiaceae</taxon>
        <taxon>Ceratobasidium</taxon>
    </lineage>
</organism>